<evidence type="ECO:0000256" key="6">
    <source>
        <dbReference type="RuleBase" id="RU003815"/>
    </source>
</evidence>
<keyword evidence="2 5" id="KW-0689">Ribosomal protein</keyword>
<dbReference type="InterPro" id="IPR014721">
    <property type="entry name" value="Ribsml_uS5_D2-typ_fold_subgr"/>
</dbReference>
<dbReference type="SUPFAM" id="SSF54211">
    <property type="entry name" value="Ribosomal protein S5 domain 2-like"/>
    <property type="match status" value="1"/>
</dbReference>
<dbReference type="FunFam" id="3.30.230.10:FF:000001">
    <property type="entry name" value="30S ribosomal protein S9"/>
    <property type="match status" value="1"/>
</dbReference>
<dbReference type="InterPro" id="IPR020568">
    <property type="entry name" value="Ribosomal_Su5_D2-typ_SF"/>
</dbReference>
<dbReference type="InterPro" id="IPR020574">
    <property type="entry name" value="Ribosomal_uS9_CS"/>
</dbReference>
<dbReference type="InterPro" id="IPR023035">
    <property type="entry name" value="Ribosomal_uS9_bac/plastid"/>
</dbReference>
<comment type="similarity">
    <text evidence="1 5 6">Belongs to the universal ribosomal protein uS9 family.</text>
</comment>
<dbReference type="GO" id="GO:0003723">
    <property type="term" value="F:RNA binding"/>
    <property type="evidence" value="ECO:0007669"/>
    <property type="project" value="TreeGrafter"/>
</dbReference>
<dbReference type="InterPro" id="IPR000754">
    <property type="entry name" value="Ribosomal_uS9"/>
</dbReference>
<evidence type="ECO:0000256" key="2">
    <source>
        <dbReference type="ARBA" id="ARBA00022980"/>
    </source>
</evidence>
<name>A0A1V0HKZ3_9ENTR</name>
<accession>A0A1V0HKZ3</accession>
<reference evidence="7 8" key="1">
    <citation type="submission" date="2015-10" db="EMBL/GenBank/DDBJ databases">
        <title>Survey of human and primate louse endosymbionts.</title>
        <authorList>
            <person name="Boyd B.M."/>
        </authorList>
    </citation>
    <scope>NUCLEOTIDE SEQUENCE [LARGE SCALE GENOMIC DNA]</scope>
    <source>
        <strain evidence="7 8">PTSK</strain>
    </source>
</reference>
<sequence>MNQKNYIYYGTGRRKSSSARVFIKNGKGKILINKKSVLIYFNKESERDCVQQPLRALDISEKMDLYITVKGGGGSGQSRAIRHGISRALLKYRESFSAKLKKLGFITRDSREVERKKVGFRKSRKKPQYSKR</sequence>
<dbReference type="GO" id="GO:0022627">
    <property type="term" value="C:cytosolic small ribosomal subunit"/>
    <property type="evidence" value="ECO:0007669"/>
    <property type="project" value="TreeGrafter"/>
</dbReference>
<dbReference type="PANTHER" id="PTHR21569:SF1">
    <property type="entry name" value="SMALL RIBOSOMAL SUBUNIT PROTEIN US9M"/>
    <property type="match status" value="1"/>
</dbReference>
<dbReference type="GO" id="GO:0003735">
    <property type="term" value="F:structural constituent of ribosome"/>
    <property type="evidence" value="ECO:0007669"/>
    <property type="project" value="InterPro"/>
</dbReference>
<dbReference type="GO" id="GO:0006412">
    <property type="term" value="P:translation"/>
    <property type="evidence" value="ECO:0007669"/>
    <property type="project" value="UniProtKB-UniRule"/>
</dbReference>
<evidence type="ECO:0000313" key="7">
    <source>
        <dbReference type="EMBL" id="ARC53495.1"/>
    </source>
</evidence>
<dbReference type="KEGG" id="rped:AOQ87_02510"/>
<dbReference type="STRING" id="428411.AOQ87_02510"/>
<evidence type="ECO:0000313" key="8">
    <source>
        <dbReference type="Proteomes" id="UP000242793"/>
    </source>
</evidence>
<evidence type="ECO:0000256" key="4">
    <source>
        <dbReference type="ARBA" id="ARBA00035259"/>
    </source>
</evidence>
<evidence type="ECO:0000256" key="1">
    <source>
        <dbReference type="ARBA" id="ARBA00005251"/>
    </source>
</evidence>
<keyword evidence="8" id="KW-1185">Reference proteome</keyword>
<proteinExistence type="inferred from homology"/>
<dbReference type="Pfam" id="PF00380">
    <property type="entry name" value="Ribosomal_S9"/>
    <property type="match status" value="1"/>
</dbReference>
<dbReference type="HAMAP" id="MF_00532_B">
    <property type="entry name" value="Ribosomal_uS9_B"/>
    <property type="match status" value="1"/>
</dbReference>
<keyword evidence="3 5" id="KW-0687">Ribonucleoprotein</keyword>
<dbReference type="AlphaFoldDB" id="A0A1V0HKZ3"/>
<dbReference type="PROSITE" id="PS00360">
    <property type="entry name" value="RIBOSOMAL_S9"/>
    <property type="match status" value="1"/>
</dbReference>
<dbReference type="Proteomes" id="UP000242793">
    <property type="component" value="Chromosome"/>
</dbReference>
<protein>
    <recommendedName>
        <fullName evidence="4 5">Small ribosomal subunit protein uS9</fullName>
    </recommendedName>
</protein>
<organism evidence="7 8">
    <name type="scientific">Candidatus Riesia pediculischaeffi</name>
    <dbReference type="NCBI Taxonomy" id="428411"/>
    <lineage>
        <taxon>Bacteria</taxon>
        <taxon>Pseudomonadati</taxon>
        <taxon>Pseudomonadota</taxon>
        <taxon>Gammaproteobacteria</taxon>
        <taxon>Enterobacterales</taxon>
        <taxon>Enterobacteriaceae</taxon>
        <taxon>Candidatus Riesia</taxon>
    </lineage>
</organism>
<dbReference type="RefSeq" id="WP_080626677.1">
    <property type="nucleotide sequence ID" value="NZ_CP012839.1"/>
</dbReference>
<evidence type="ECO:0000256" key="3">
    <source>
        <dbReference type="ARBA" id="ARBA00023274"/>
    </source>
</evidence>
<evidence type="ECO:0000256" key="5">
    <source>
        <dbReference type="HAMAP-Rule" id="MF_00532"/>
    </source>
</evidence>
<dbReference type="PANTHER" id="PTHR21569">
    <property type="entry name" value="RIBOSOMAL PROTEIN S9"/>
    <property type="match status" value="1"/>
</dbReference>
<dbReference type="Gene3D" id="3.30.230.10">
    <property type="match status" value="1"/>
</dbReference>
<dbReference type="NCBIfam" id="NF001099">
    <property type="entry name" value="PRK00132.1"/>
    <property type="match status" value="1"/>
</dbReference>
<dbReference type="EMBL" id="CP012839">
    <property type="protein sequence ID" value="ARC53495.1"/>
    <property type="molecule type" value="Genomic_DNA"/>
</dbReference>
<gene>
    <name evidence="5" type="primary">rpsI</name>
    <name evidence="7" type="ORF">AOQ87_02510</name>
</gene>